<dbReference type="PANTHER" id="PTHR11255:SF54">
    <property type="entry name" value="DIACYLGLYCEROL KINASE THETA"/>
    <property type="match status" value="1"/>
</dbReference>
<dbReference type="Pfam" id="PF00781">
    <property type="entry name" value="DAGK_cat"/>
    <property type="match status" value="1"/>
</dbReference>
<reference evidence="13" key="1">
    <citation type="submission" date="2015-09" db="EMBL/GenBank/DDBJ databases">
        <authorList>
            <consortium name="Pathogen Informatics"/>
        </authorList>
    </citation>
    <scope>NUCLEOTIDE SEQUENCE [LARGE SCALE GENOMIC DNA]</scope>
    <source>
        <strain evidence="13">Lake Konstanz</strain>
    </source>
</reference>
<dbReference type="Gene3D" id="2.60.200.40">
    <property type="match status" value="1"/>
</dbReference>
<keyword evidence="4 9" id="KW-0547">Nucleotide-binding</keyword>
<evidence type="ECO:0000256" key="1">
    <source>
        <dbReference type="ARBA" id="ARBA00004370"/>
    </source>
</evidence>
<dbReference type="GO" id="GO:0008270">
    <property type="term" value="F:zinc ion binding"/>
    <property type="evidence" value="ECO:0007669"/>
    <property type="project" value="UniProtKB-KW"/>
</dbReference>
<organism evidence="12 13">
    <name type="scientific">Bodo saltans</name>
    <name type="common">Flagellated protozoan</name>
    <dbReference type="NCBI Taxonomy" id="75058"/>
    <lineage>
        <taxon>Eukaryota</taxon>
        <taxon>Discoba</taxon>
        <taxon>Euglenozoa</taxon>
        <taxon>Kinetoplastea</taxon>
        <taxon>Metakinetoplastina</taxon>
        <taxon>Eubodonida</taxon>
        <taxon>Bodonidae</taxon>
        <taxon>Bodo</taxon>
    </lineage>
</organism>
<keyword evidence="5" id="KW-0862">Zinc</keyword>
<comment type="subcellular location">
    <subcellularLocation>
        <location evidence="1">Membrane</location>
    </subcellularLocation>
</comment>
<protein>
    <recommendedName>
        <fullName evidence="9">Diacylglycerol kinase</fullName>
        <shortName evidence="9">DAG kinase</shortName>
        <ecNumber evidence="9">2.7.1.107</ecNumber>
    </recommendedName>
</protein>
<keyword evidence="8 10" id="KW-0472">Membrane</keyword>
<keyword evidence="10" id="KW-0812">Transmembrane</keyword>
<evidence type="ECO:0000256" key="7">
    <source>
        <dbReference type="ARBA" id="ARBA00022840"/>
    </source>
</evidence>
<name>A0A0S4KIS7_BODSA</name>
<keyword evidence="5" id="KW-0479">Metal-binding</keyword>
<dbReference type="SUPFAM" id="SSF111331">
    <property type="entry name" value="NAD kinase/diacylglycerol kinase-like"/>
    <property type="match status" value="1"/>
</dbReference>
<evidence type="ECO:0000313" key="13">
    <source>
        <dbReference type="Proteomes" id="UP000051952"/>
    </source>
</evidence>
<feature type="domain" description="DAGKc" evidence="11">
    <location>
        <begin position="86"/>
        <end position="224"/>
    </location>
</feature>
<dbReference type="GO" id="GO:0005524">
    <property type="term" value="F:ATP binding"/>
    <property type="evidence" value="ECO:0007669"/>
    <property type="project" value="UniProtKB-KW"/>
</dbReference>
<evidence type="ECO:0000256" key="6">
    <source>
        <dbReference type="ARBA" id="ARBA00022777"/>
    </source>
</evidence>
<evidence type="ECO:0000256" key="4">
    <source>
        <dbReference type="ARBA" id="ARBA00022741"/>
    </source>
</evidence>
<dbReference type="VEuPathDB" id="TriTrypDB:BSAL_48630"/>
<dbReference type="EMBL" id="CYKH01002252">
    <property type="protein sequence ID" value="CUI15602.1"/>
    <property type="molecule type" value="Genomic_DNA"/>
</dbReference>
<comment type="similarity">
    <text evidence="2 9">Belongs to the eukaryotic diacylglycerol kinase family.</text>
</comment>
<proteinExistence type="inferred from homology"/>
<dbReference type="InterPro" id="IPR001206">
    <property type="entry name" value="Diacylglycerol_kinase_cat_dom"/>
</dbReference>
<sequence>MMSPFPTQEDIGNIVRSIADALGVVDISESNVWLLSMLAGIIATIFLAGAMQECFFLPLRRKFNADRLKQKASWTCPNTGVITVPDKRVTAIVFINSKSGGQLGGDEMMQLFKKYLHGTQVFDLANTNPREALEPYKHNHVSRVRILCCGGDGTVGWILGVCRDLNAHFPVGVFPLGTGNDLARSINWGSGMNCVRPYDVERYLSALKGSHVLKYDQWRVEVHGPKSLSGESLDKVEAAAALEVSNPSFASQQIKVFTMNNYFSMGVDGDIALNFHNERIRHPERFTSQRMNVIKYAVMGFEGAFEGVPLGSGLRVEASRGPGEAAKDLPINPLWKGIIVGNVPYYQGGKTFSDPDRAARKKLSLTECSLSDQRLEIMAVSGTLHIGMVHLQVDKAIPLSQSNSLTLNIHDDIAMQVDGEPWRQRGPSKVVITHLGAYPMLRPRRSL</sequence>
<keyword evidence="5" id="KW-0863">Zinc-finger</keyword>
<evidence type="ECO:0000313" key="12">
    <source>
        <dbReference type="EMBL" id="CUI15602.1"/>
    </source>
</evidence>
<dbReference type="Proteomes" id="UP000051952">
    <property type="component" value="Unassembled WGS sequence"/>
</dbReference>
<evidence type="ECO:0000259" key="11">
    <source>
        <dbReference type="PROSITE" id="PS50146"/>
    </source>
</evidence>
<evidence type="ECO:0000256" key="5">
    <source>
        <dbReference type="ARBA" id="ARBA00022771"/>
    </source>
</evidence>
<keyword evidence="13" id="KW-1185">Reference proteome</keyword>
<accession>A0A0S4KIS7</accession>
<dbReference type="SMART" id="SM00045">
    <property type="entry name" value="DAGKa"/>
    <property type="match status" value="1"/>
</dbReference>
<dbReference type="GO" id="GO:0004143">
    <property type="term" value="F:ATP-dependent diacylglycerol kinase activity"/>
    <property type="evidence" value="ECO:0007669"/>
    <property type="project" value="UniProtKB-EC"/>
</dbReference>
<evidence type="ECO:0000256" key="3">
    <source>
        <dbReference type="ARBA" id="ARBA00022679"/>
    </source>
</evidence>
<dbReference type="GO" id="GO:0007200">
    <property type="term" value="P:phospholipase C-activating G protein-coupled receptor signaling pathway"/>
    <property type="evidence" value="ECO:0007669"/>
    <property type="project" value="InterPro"/>
</dbReference>
<dbReference type="OMA" id="VYSGYSC"/>
<evidence type="ECO:0000256" key="8">
    <source>
        <dbReference type="ARBA" id="ARBA00023136"/>
    </source>
</evidence>
<keyword evidence="3 9" id="KW-0808">Transferase</keyword>
<dbReference type="PROSITE" id="PS50146">
    <property type="entry name" value="DAGK"/>
    <property type="match status" value="1"/>
</dbReference>
<dbReference type="GO" id="GO:0016020">
    <property type="term" value="C:membrane"/>
    <property type="evidence" value="ECO:0007669"/>
    <property type="project" value="UniProtKB-SubCell"/>
</dbReference>
<evidence type="ECO:0000256" key="2">
    <source>
        <dbReference type="ARBA" id="ARBA00009280"/>
    </source>
</evidence>
<comment type="catalytic activity">
    <reaction evidence="9">
        <text>a 1,2-diacyl-sn-glycerol + ATP = a 1,2-diacyl-sn-glycero-3-phosphate + ADP + H(+)</text>
        <dbReference type="Rhea" id="RHEA:10272"/>
        <dbReference type="ChEBI" id="CHEBI:15378"/>
        <dbReference type="ChEBI" id="CHEBI:17815"/>
        <dbReference type="ChEBI" id="CHEBI:30616"/>
        <dbReference type="ChEBI" id="CHEBI:58608"/>
        <dbReference type="ChEBI" id="CHEBI:456216"/>
        <dbReference type="EC" id="2.7.1.107"/>
    </reaction>
</comment>
<keyword evidence="7 9" id="KW-0067">ATP-binding</keyword>
<evidence type="ECO:0000256" key="9">
    <source>
        <dbReference type="RuleBase" id="RU361128"/>
    </source>
</evidence>
<dbReference type="AlphaFoldDB" id="A0A0S4KIS7"/>
<dbReference type="PANTHER" id="PTHR11255">
    <property type="entry name" value="DIACYLGLYCEROL KINASE"/>
    <property type="match status" value="1"/>
</dbReference>
<dbReference type="SMART" id="SM00046">
    <property type="entry name" value="DAGKc"/>
    <property type="match status" value="1"/>
</dbReference>
<dbReference type="InterPro" id="IPR037607">
    <property type="entry name" value="DGK"/>
</dbReference>
<dbReference type="InterPro" id="IPR000756">
    <property type="entry name" value="Diacylglycerol_kin_accessory"/>
</dbReference>
<dbReference type="InterPro" id="IPR017438">
    <property type="entry name" value="ATP-NAD_kinase_N"/>
</dbReference>
<dbReference type="InterPro" id="IPR016064">
    <property type="entry name" value="NAD/diacylglycerol_kinase_sf"/>
</dbReference>
<keyword evidence="6 9" id="KW-0418">Kinase</keyword>
<feature type="transmembrane region" description="Helical" evidence="10">
    <location>
        <begin position="32"/>
        <end position="59"/>
    </location>
</feature>
<gene>
    <name evidence="12" type="ORF">BSAL_48630</name>
</gene>
<dbReference type="OrthoDB" id="242257at2759"/>
<keyword evidence="10" id="KW-1133">Transmembrane helix</keyword>
<evidence type="ECO:0000256" key="10">
    <source>
        <dbReference type="SAM" id="Phobius"/>
    </source>
</evidence>
<dbReference type="EC" id="2.7.1.107" evidence="9"/>
<dbReference type="Pfam" id="PF00609">
    <property type="entry name" value="DAGK_acc"/>
    <property type="match status" value="1"/>
</dbReference>
<dbReference type="Gene3D" id="3.40.50.10330">
    <property type="entry name" value="Probable inorganic polyphosphate/atp-NAD kinase, domain 1"/>
    <property type="match status" value="1"/>
</dbReference>